<feature type="transmembrane region" description="Helical" evidence="1">
    <location>
        <begin position="54"/>
        <end position="74"/>
    </location>
</feature>
<keyword evidence="3" id="KW-1185">Reference proteome</keyword>
<dbReference type="HOGENOM" id="CLU_083138_0_1_1"/>
<feature type="non-terminal residue" evidence="2">
    <location>
        <position position="1"/>
    </location>
</feature>
<dbReference type="EMBL" id="GL377576">
    <property type="protein sequence ID" value="EFJ29972.1"/>
    <property type="molecule type" value="Genomic_DNA"/>
</dbReference>
<dbReference type="STRING" id="88036.D8RD75"/>
<organism evidence="3">
    <name type="scientific">Selaginella moellendorffii</name>
    <name type="common">Spikemoss</name>
    <dbReference type="NCBI Taxonomy" id="88036"/>
    <lineage>
        <taxon>Eukaryota</taxon>
        <taxon>Viridiplantae</taxon>
        <taxon>Streptophyta</taxon>
        <taxon>Embryophyta</taxon>
        <taxon>Tracheophyta</taxon>
        <taxon>Lycopodiopsida</taxon>
        <taxon>Selaginellales</taxon>
        <taxon>Selaginellaceae</taxon>
        <taxon>Selaginella</taxon>
    </lineage>
</organism>
<dbReference type="Gramene" id="EFJ29972">
    <property type="protein sequence ID" value="EFJ29972"/>
    <property type="gene ID" value="SELMODRAFT_67251"/>
</dbReference>
<dbReference type="AlphaFoldDB" id="D8RD75"/>
<dbReference type="GO" id="GO:0005375">
    <property type="term" value="F:copper ion transmembrane transporter activity"/>
    <property type="evidence" value="ECO:0000318"/>
    <property type="project" value="GO_Central"/>
</dbReference>
<dbReference type="Proteomes" id="UP000001514">
    <property type="component" value="Unassembled WGS sequence"/>
</dbReference>
<dbReference type="PANTHER" id="PTHR34548">
    <property type="entry name" value="PROTEIN TIC 21, CHLOROPLASTIC"/>
    <property type="match status" value="1"/>
</dbReference>
<dbReference type="OMA" id="WNPLSVE"/>
<accession>D8RD75</accession>
<gene>
    <name evidence="2" type="ORF">SELMODRAFT_67251</name>
</gene>
<protein>
    <recommendedName>
        <fullName evidence="4">Translocon at inner membrane of chloroplasts 21</fullName>
    </recommendedName>
</protein>
<keyword evidence="1" id="KW-0472">Membrane</keyword>
<evidence type="ECO:0008006" key="4">
    <source>
        <dbReference type="Google" id="ProtNLM"/>
    </source>
</evidence>
<keyword evidence="1" id="KW-0812">Transmembrane</keyword>
<feature type="transmembrane region" description="Helical" evidence="1">
    <location>
        <begin position="147"/>
        <end position="172"/>
    </location>
</feature>
<evidence type="ECO:0000313" key="2">
    <source>
        <dbReference type="EMBL" id="EFJ29972.1"/>
    </source>
</evidence>
<evidence type="ECO:0000256" key="1">
    <source>
        <dbReference type="SAM" id="Phobius"/>
    </source>
</evidence>
<dbReference type="Pfam" id="PF12263">
    <property type="entry name" value="DUF3611"/>
    <property type="match status" value="1"/>
</dbReference>
<dbReference type="InParanoid" id="D8RD75"/>
<dbReference type="FunCoup" id="D8RD75">
    <property type="interactions" value="1275"/>
</dbReference>
<dbReference type="OrthoDB" id="5900at2759"/>
<dbReference type="KEGG" id="smo:SELMODRAFT_67251"/>
<feature type="non-terminal residue" evidence="2">
    <location>
        <position position="181"/>
    </location>
</feature>
<feature type="transmembrane region" description="Helical" evidence="1">
    <location>
        <begin position="21"/>
        <end position="42"/>
    </location>
</feature>
<reference evidence="2 3" key="1">
    <citation type="journal article" date="2011" name="Science">
        <title>The Selaginella genome identifies genetic changes associated with the evolution of vascular plants.</title>
        <authorList>
            <person name="Banks J.A."/>
            <person name="Nishiyama T."/>
            <person name="Hasebe M."/>
            <person name="Bowman J.L."/>
            <person name="Gribskov M."/>
            <person name="dePamphilis C."/>
            <person name="Albert V.A."/>
            <person name="Aono N."/>
            <person name="Aoyama T."/>
            <person name="Ambrose B.A."/>
            <person name="Ashton N.W."/>
            <person name="Axtell M.J."/>
            <person name="Barker E."/>
            <person name="Barker M.S."/>
            <person name="Bennetzen J.L."/>
            <person name="Bonawitz N.D."/>
            <person name="Chapple C."/>
            <person name="Cheng C."/>
            <person name="Correa L.G."/>
            <person name="Dacre M."/>
            <person name="DeBarry J."/>
            <person name="Dreyer I."/>
            <person name="Elias M."/>
            <person name="Engstrom E.M."/>
            <person name="Estelle M."/>
            <person name="Feng L."/>
            <person name="Finet C."/>
            <person name="Floyd S.K."/>
            <person name="Frommer W.B."/>
            <person name="Fujita T."/>
            <person name="Gramzow L."/>
            <person name="Gutensohn M."/>
            <person name="Harholt J."/>
            <person name="Hattori M."/>
            <person name="Heyl A."/>
            <person name="Hirai T."/>
            <person name="Hiwatashi Y."/>
            <person name="Ishikawa M."/>
            <person name="Iwata M."/>
            <person name="Karol K.G."/>
            <person name="Koehler B."/>
            <person name="Kolukisaoglu U."/>
            <person name="Kubo M."/>
            <person name="Kurata T."/>
            <person name="Lalonde S."/>
            <person name="Li K."/>
            <person name="Li Y."/>
            <person name="Litt A."/>
            <person name="Lyons E."/>
            <person name="Manning G."/>
            <person name="Maruyama T."/>
            <person name="Michael T.P."/>
            <person name="Mikami K."/>
            <person name="Miyazaki S."/>
            <person name="Morinaga S."/>
            <person name="Murata T."/>
            <person name="Mueller-Roeber B."/>
            <person name="Nelson D.R."/>
            <person name="Obara M."/>
            <person name="Oguri Y."/>
            <person name="Olmstead R.G."/>
            <person name="Onodera N."/>
            <person name="Petersen B.L."/>
            <person name="Pils B."/>
            <person name="Prigge M."/>
            <person name="Rensing S.A."/>
            <person name="Riano-Pachon D.M."/>
            <person name="Roberts A.W."/>
            <person name="Sato Y."/>
            <person name="Scheller H.V."/>
            <person name="Schulz B."/>
            <person name="Schulz C."/>
            <person name="Shakirov E.V."/>
            <person name="Shibagaki N."/>
            <person name="Shinohara N."/>
            <person name="Shippen D.E."/>
            <person name="Soerensen I."/>
            <person name="Sotooka R."/>
            <person name="Sugimoto N."/>
            <person name="Sugita M."/>
            <person name="Sumikawa N."/>
            <person name="Tanurdzic M."/>
            <person name="Theissen G."/>
            <person name="Ulvskov P."/>
            <person name="Wakazuki S."/>
            <person name="Weng J.K."/>
            <person name="Willats W.W."/>
            <person name="Wipf D."/>
            <person name="Wolf P.G."/>
            <person name="Yang L."/>
            <person name="Zimmer A.D."/>
            <person name="Zhu Q."/>
            <person name="Mitros T."/>
            <person name="Hellsten U."/>
            <person name="Loque D."/>
            <person name="Otillar R."/>
            <person name="Salamov A."/>
            <person name="Schmutz J."/>
            <person name="Shapiro H."/>
            <person name="Lindquist E."/>
            <person name="Lucas S."/>
            <person name="Rokhsar D."/>
            <person name="Grigoriev I.V."/>
        </authorList>
    </citation>
    <scope>NUCLEOTIDE SEQUENCE [LARGE SCALE GENOMIC DNA]</scope>
</reference>
<dbReference type="PANTHER" id="PTHR34548:SF2">
    <property type="entry name" value="PROTEIN TIC 21, CHLOROPLASTIC"/>
    <property type="match status" value="1"/>
</dbReference>
<sequence>LSQVAKRLEETARHFKTMGSLGFWSQFLCTLVSAAILAFSIFVSGTATATVTKYLTAAGIAVGFISVFRSFGYMRLSGRLESAMSDPSKAPPRTEVIDKLKTGIIVNVLGLASTVVGLQATVGLLVAKALNSPATPFLQGPYAGQSPVLALDVFLVQACANALLSHFLGLVFNLELLRSVS</sequence>
<keyword evidence="1" id="KW-1133">Transmembrane helix</keyword>
<dbReference type="GO" id="GO:0031897">
    <property type="term" value="C:Tic complex"/>
    <property type="evidence" value="ECO:0000318"/>
    <property type="project" value="GO_Central"/>
</dbReference>
<proteinExistence type="predicted"/>
<feature type="transmembrane region" description="Helical" evidence="1">
    <location>
        <begin position="104"/>
        <end position="127"/>
    </location>
</feature>
<dbReference type="eggNOG" id="ENOG502QTAI">
    <property type="taxonomic scope" value="Eukaryota"/>
</dbReference>
<name>D8RD75_SELML</name>
<dbReference type="GO" id="GO:0005381">
    <property type="term" value="F:iron ion transmembrane transporter activity"/>
    <property type="evidence" value="ECO:0000318"/>
    <property type="project" value="GO_Central"/>
</dbReference>
<dbReference type="GO" id="GO:0045037">
    <property type="term" value="P:protein import into chloroplast stroma"/>
    <property type="evidence" value="ECO:0000318"/>
    <property type="project" value="GO_Central"/>
</dbReference>
<evidence type="ECO:0000313" key="3">
    <source>
        <dbReference type="Proteomes" id="UP000001514"/>
    </source>
</evidence>
<dbReference type="InterPro" id="IPR022051">
    <property type="entry name" value="DUF3611"/>
</dbReference>